<dbReference type="Gramene" id="OMO69350">
    <property type="protein sequence ID" value="OMO69350"/>
    <property type="gene ID" value="CCACVL1_19548"/>
</dbReference>
<keyword evidence="3" id="KW-1185">Reference proteome</keyword>
<proteinExistence type="predicted"/>
<organism evidence="2 3">
    <name type="scientific">Corchorus capsularis</name>
    <name type="common">Jute</name>
    <dbReference type="NCBI Taxonomy" id="210143"/>
    <lineage>
        <taxon>Eukaryota</taxon>
        <taxon>Viridiplantae</taxon>
        <taxon>Streptophyta</taxon>
        <taxon>Embryophyta</taxon>
        <taxon>Tracheophyta</taxon>
        <taxon>Spermatophyta</taxon>
        <taxon>Magnoliopsida</taxon>
        <taxon>eudicotyledons</taxon>
        <taxon>Gunneridae</taxon>
        <taxon>Pentapetalae</taxon>
        <taxon>rosids</taxon>
        <taxon>malvids</taxon>
        <taxon>Malvales</taxon>
        <taxon>Malvaceae</taxon>
        <taxon>Grewioideae</taxon>
        <taxon>Apeibeae</taxon>
        <taxon>Corchorus</taxon>
    </lineage>
</organism>
<sequence length="74" mass="8486">KIVVVAYKFDLPPAAKVHPFFHVSQLKKHIGQTSIQSPLPLLDDDGLIAKEPIAILYRRINKRRGRMITEFLVH</sequence>
<evidence type="ECO:0000313" key="3">
    <source>
        <dbReference type="Proteomes" id="UP000188268"/>
    </source>
</evidence>
<dbReference type="OrthoDB" id="5554229at2759"/>
<reference evidence="2 3" key="1">
    <citation type="submission" date="2013-09" db="EMBL/GenBank/DDBJ databases">
        <title>Corchorus capsularis genome sequencing.</title>
        <authorList>
            <person name="Alam M."/>
            <person name="Haque M.S."/>
            <person name="Islam M.S."/>
            <person name="Emdad E.M."/>
            <person name="Islam M.M."/>
            <person name="Ahmed B."/>
            <person name="Halim A."/>
            <person name="Hossen Q.M.M."/>
            <person name="Hossain M.Z."/>
            <person name="Ahmed R."/>
            <person name="Khan M.M."/>
            <person name="Islam R."/>
            <person name="Rashid M.M."/>
            <person name="Khan S.A."/>
            <person name="Rahman M.S."/>
            <person name="Alam M."/>
        </authorList>
    </citation>
    <scope>NUCLEOTIDE SEQUENCE [LARGE SCALE GENOMIC DNA]</scope>
    <source>
        <strain evidence="3">cv. CVL-1</strain>
        <tissue evidence="2">Whole seedling</tissue>
    </source>
</reference>
<evidence type="ECO:0000259" key="1">
    <source>
        <dbReference type="Pfam" id="PF24626"/>
    </source>
</evidence>
<name>A0A1R3HG86_COCAP</name>
<dbReference type="Proteomes" id="UP000188268">
    <property type="component" value="Unassembled WGS sequence"/>
</dbReference>
<accession>A0A1R3HG86</accession>
<gene>
    <name evidence="2" type="ORF">CCACVL1_19548</name>
</gene>
<dbReference type="OMA" id="ITISCWK"/>
<feature type="non-terminal residue" evidence="2">
    <location>
        <position position="1"/>
    </location>
</feature>
<dbReference type="AlphaFoldDB" id="A0A1R3HG86"/>
<protein>
    <recommendedName>
        <fullName evidence="1">Tf2-1-like SH3-like domain-containing protein</fullName>
    </recommendedName>
</protein>
<dbReference type="InterPro" id="IPR056924">
    <property type="entry name" value="SH3_Tf2-1"/>
</dbReference>
<dbReference type="EMBL" id="AWWV01012036">
    <property type="protein sequence ID" value="OMO69350.1"/>
    <property type="molecule type" value="Genomic_DNA"/>
</dbReference>
<dbReference type="Pfam" id="PF24626">
    <property type="entry name" value="SH3_Tf2-1"/>
    <property type="match status" value="1"/>
</dbReference>
<feature type="domain" description="Tf2-1-like SH3-like" evidence="1">
    <location>
        <begin position="2"/>
        <end position="29"/>
    </location>
</feature>
<evidence type="ECO:0000313" key="2">
    <source>
        <dbReference type="EMBL" id="OMO69350.1"/>
    </source>
</evidence>
<comment type="caution">
    <text evidence="2">The sequence shown here is derived from an EMBL/GenBank/DDBJ whole genome shotgun (WGS) entry which is preliminary data.</text>
</comment>